<accession>B0JQR4</accession>
<proteinExistence type="predicted"/>
<dbReference type="EnsemblBacteria" id="BAG03783">
    <property type="protein sequence ID" value="BAG03783"/>
    <property type="gene ID" value="MAE_39610"/>
</dbReference>
<protein>
    <submittedName>
        <fullName evidence="1">Uncharacterized protein</fullName>
    </submittedName>
</protein>
<name>B0JQR4_MICAN</name>
<gene>
    <name evidence="1" type="ordered locus">MAE_39610</name>
</gene>
<keyword evidence="2" id="KW-1185">Reference proteome</keyword>
<sequence>MCMVRSPKIDRWSSRSHIRERTLQDQRSHLWDGSTVSEHIVLSSKVLSPSLCFLSHQGDYGVFKASIIPVITQLRGTF</sequence>
<evidence type="ECO:0000313" key="2">
    <source>
        <dbReference type="Proteomes" id="UP000001510"/>
    </source>
</evidence>
<reference evidence="1 2" key="1">
    <citation type="journal article" date="2007" name="DNA Res.">
        <title>Complete genomic structure of the bloom-forming toxic cyanobacterium Microcystis aeruginosa NIES-843.</title>
        <authorList>
            <person name="Kaneko T."/>
            <person name="Nakajima N."/>
            <person name="Okamoto S."/>
            <person name="Suzuki I."/>
            <person name="Tanabe Y."/>
            <person name="Tamaoki M."/>
            <person name="Nakamura Y."/>
            <person name="Kasai F."/>
            <person name="Watanabe A."/>
            <person name="Kawashima K."/>
            <person name="Kishida Y."/>
            <person name="Ono A."/>
            <person name="Shimizu Y."/>
            <person name="Takahashi C."/>
            <person name="Minami C."/>
            <person name="Fujishiro T."/>
            <person name="Kohara M."/>
            <person name="Katoh M."/>
            <person name="Nakazaki N."/>
            <person name="Nakayama S."/>
            <person name="Yamada M."/>
            <person name="Tabata S."/>
            <person name="Watanabe M.M."/>
        </authorList>
    </citation>
    <scope>NUCLEOTIDE SEQUENCE [LARGE SCALE GENOMIC DNA]</scope>
    <source>
        <strain evidence="2">NIES-843 / IAM M-247</strain>
    </source>
</reference>
<dbReference type="Proteomes" id="UP000001510">
    <property type="component" value="Chromosome"/>
</dbReference>
<organism evidence="1 2">
    <name type="scientific">Microcystis aeruginosa (strain NIES-843 / IAM M-2473)</name>
    <dbReference type="NCBI Taxonomy" id="449447"/>
    <lineage>
        <taxon>Bacteria</taxon>
        <taxon>Bacillati</taxon>
        <taxon>Cyanobacteriota</taxon>
        <taxon>Cyanophyceae</taxon>
        <taxon>Oscillatoriophycideae</taxon>
        <taxon>Chroococcales</taxon>
        <taxon>Microcystaceae</taxon>
        <taxon>Microcystis</taxon>
    </lineage>
</organism>
<dbReference type="PaxDb" id="449447-MAE_39610"/>
<evidence type="ECO:0000313" key="1">
    <source>
        <dbReference type="EMBL" id="BAG03783.1"/>
    </source>
</evidence>
<dbReference type="KEGG" id="mar:MAE_39610"/>
<dbReference type="AlphaFoldDB" id="B0JQR4"/>
<dbReference type="EMBL" id="AP009552">
    <property type="protein sequence ID" value="BAG03783.1"/>
    <property type="molecule type" value="Genomic_DNA"/>
</dbReference>
<dbReference type="HOGENOM" id="CLU_2618047_0_0_3"/>